<dbReference type="Proteomes" id="UP001528850">
    <property type="component" value="Unassembled WGS sequence"/>
</dbReference>
<dbReference type="CDD" id="cd03789">
    <property type="entry name" value="GT9_LPS_heptosyltransferase"/>
    <property type="match status" value="1"/>
</dbReference>
<evidence type="ECO:0000313" key="3">
    <source>
        <dbReference type="EMBL" id="MDF4026568.1"/>
    </source>
</evidence>
<dbReference type="Pfam" id="PF01075">
    <property type="entry name" value="Glyco_transf_9"/>
    <property type="match status" value="1"/>
</dbReference>
<organism evidence="3 4">
    <name type="scientific">Luteibacter sahnii</name>
    <dbReference type="NCBI Taxonomy" id="3021977"/>
    <lineage>
        <taxon>Bacteria</taxon>
        <taxon>Pseudomonadati</taxon>
        <taxon>Pseudomonadota</taxon>
        <taxon>Gammaproteobacteria</taxon>
        <taxon>Lysobacterales</taxon>
        <taxon>Rhodanobacteraceae</taxon>
        <taxon>Luteibacter</taxon>
    </lineage>
</organism>
<gene>
    <name evidence="3" type="ORF">P3W24_16470</name>
</gene>
<evidence type="ECO:0000313" key="4">
    <source>
        <dbReference type="Proteomes" id="UP001528850"/>
    </source>
</evidence>
<protein>
    <submittedName>
        <fullName evidence="3">Glycosyltransferase family 9 protein</fullName>
    </submittedName>
</protein>
<dbReference type="PANTHER" id="PTHR30160">
    <property type="entry name" value="TETRAACYLDISACCHARIDE 4'-KINASE-RELATED"/>
    <property type="match status" value="1"/>
</dbReference>
<evidence type="ECO:0000256" key="2">
    <source>
        <dbReference type="ARBA" id="ARBA00022679"/>
    </source>
</evidence>
<dbReference type="InterPro" id="IPR002201">
    <property type="entry name" value="Glyco_trans_9"/>
</dbReference>
<comment type="caution">
    <text evidence="3">The sequence shown here is derived from an EMBL/GenBank/DDBJ whole genome shotgun (WGS) entry which is preliminary data.</text>
</comment>
<dbReference type="InterPro" id="IPR051199">
    <property type="entry name" value="LPS_LOS_Heptosyltrfase"/>
</dbReference>
<dbReference type="EMBL" id="JARJJS010000005">
    <property type="protein sequence ID" value="MDF4026568.1"/>
    <property type="molecule type" value="Genomic_DNA"/>
</dbReference>
<keyword evidence="1" id="KW-0328">Glycosyltransferase</keyword>
<dbReference type="SUPFAM" id="SSF53756">
    <property type="entry name" value="UDP-Glycosyltransferase/glycogen phosphorylase"/>
    <property type="match status" value="1"/>
</dbReference>
<evidence type="ECO:0000256" key="1">
    <source>
        <dbReference type="ARBA" id="ARBA00022676"/>
    </source>
</evidence>
<dbReference type="Gene3D" id="3.40.50.2000">
    <property type="entry name" value="Glycogen Phosphorylase B"/>
    <property type="match status" value="1"/>
</dbReference>
<reference evidence="3 4" key="1">
    <citation type="journal article" date="2024" name="Curr. Microbiol.">
        <title>Luteibacter sahnii sp. nov., A Novel Yellow-Colored Xanthomonadin Pigment Producing Probiotic Bacterium from Healthy Rice Seed Microbiome.</title>
        <authorList>
            <person name="Jaiswal G."/>
            <person name="Rana R."/>
            <person name="Nayak P.K."/>
            <person name="Chouhan R."/>
            <person name="Gandhi S.G."/>
            <person name="Patel H.K."/>
            <person name="Patil P.B."/>
        </authorList>
    </citation>
    <scope>NUCLEOTIDE SEQUENCE [LARGE SCALE GENOMIC DNA]</scope>
    <source>
        <strain evidence="3 4">PPL201</strain>
    </source>
</reference>
<proteinExistence type="predicted"/>
<accession>A0ABT6BER7</accession>
<sequence>MTASQPLPRAGIYRILVCRPNHRLGNTLLLTPLIDELRQLYPGAEVDIVSEGDIARDVFEDWFNVRQVFCLPRRGFKHPIAFLRTLGKIRRTRYDMIVDPVLRSGFSRTLTRLVPARYKLGFSDVPTNVLTHAAPTAIAGAHMAQRPVNLVRWAAGVDTSRAHPPLRLFLSGAEKAEGRRVVDALIPPANGDEPGLRIGIFGNATGSKRYGAPWWAEFMGTLGPALPTARTLELIPAHGTSMLGTRWPGYYSSDIRRMAAVLAALDVFITADCGVMHLAVAAGVPTIGLFRATVLDVYIPYGHGNTGIHTGDANGRDTARRVLDWIALLQRVAPETSAPRPVRGGVMASPQRAEIARAMLM</sequence>
<keyword evidence="2" id="KW-0808">Transferase</keyword>
<name>A0ABT6BER7_9GAMM</name>
<keyword evidence="4" id="KW-1185">Reference proteome</keyword>